<evidence type="ECO:0000313" key="8">
    <source>
        <dbReference type="EMBL" id="GAI92530.1"/>
    </source>
</evidence>
<evidence type="ECO:0000256" key="5">
    <source>
        <dbReference type="ARBA" id="ARBA00023136"/>
    </source>
</evidence>
<gene>
    <name evidence="8" type="ORF">S12H4_40373</name>
</gene>
<dbReference type="EMBL" id="BARW01024492">
    <property type="protein sequence ID" value="GAI92530.1"/>
    <property type="molecule type" value="Genomic_DNA"/>
</dbReference>
<reference evidence="8" key="1">
    <citation type="journal article" date="2014" name="Front. Microbiol.">
        <title>High frequency of phylogenetically diverse reductive dehalogenase-homologous genes in deep subseafloor sedimentary metagenomes.</title>
        <authorList>
            <person name="Kawai M."/>
            <person name="Futagami T."/>
            <person name="Toyoda A."/>
            <person name="Takaki Y."/>
            <person name="Nishi S."/>
            <person name="Hori S."/>
            <person name="Arai W."/>
            <person name="Tsubouchi T."/>
            <person name="Morono Y."/>
            <person name="Uchiyama I."/>
            <person name="Ito T."/>
            <person name="Fujiyama A."/>
            <person name="Inagaki F."/>
            <person name="Takami H."/>
        </authorList>
    </citation>
    <scope>NUCLEOTIDE SEQUENCE</scope>
    <source>
        <strain evidence="8">Expedition CK06-06</strain>
    </source>
</reference>
<dbReference type="SUPFAM" id="SSF81653">
    <property type="entry name" value="Calcium ATPase, transduction domain A"/>
    <property type="match status" value="1"/>
</dbReference>
<dbReference type="Gene3D" id="2.70.150.10">
    <property type="entry name" value="Calcium-transporting ATPase, cytoplasmic transduction domain A"/>
    <property type="match status" value="1"/>
</dbReference>
<name>X1TYB0_9ZZZZ</name>
<feature type="transmembrane region" description="Helical" evidence="6">
    <location>
        <begin position="109"/>
        <end position="130"/>
    </location>
</feature>
<dbReference type="AlphaFoldDB" id="X1TYB0"/>
<dbReference type="InterPro" id="IPR059000">
    <property type="entry name" value="ATPase_P-type_domA"/>
</dbReference>
<feature type="domain" description="P-type ATPase A" evidence="7">
    <location>
        <begin position="1"/>
        <end position="88"/>
    </location>
</feature>
<accession>X1TYB0</accession>
<feature type="non-terminal residue" evidence="8">
    <location>
        <position position="1"/>
    </location>
</feature>
<dbReference type="InterPro" id="IPR050510">
    <property type="entry name" value="Cation_transp_ATPase_P-type"/>
</dbReference>
<dbReference type="GO" id="GO:0016887">
    <property type="term" value="F:ATP hydrolysis activity"/>
    <property type="evidence" value="ECO:0007669"/>
    <property type="project" value="InterPro"/>
</dbReference>
<dbReference type="PANTHER" id="PTHR43294:SF21">
    <property type="entry name" value="CATION TRANSPORTING ATPASE"/>
    <property type="match status" value="1"/>
</dbReference>
<keyword evidence="4 6" id="KW-1133">Transmembrane helix</keyword>
<protein>
    <recommendedName>
        <fullName evidence="7">P-type ATPase A domain-containing protein</fullName>
    </recommendedName>
</protein>
<organism evidence="8">
    <name type="scientific">marine sediment metagenome</name>
    <dbReference type="NCBI Taxonomy" id="412755"/>
    <lineage>
        <taxon>unclassified sequences</taxon>
        <taxon>metagenomes</taxon>
        <taxon>ecological metagenomes</taxon>
    </lineage>
</organism>
<evidence type="ECO:0000256" key="6">
    <source>
        <dbReference type="SAM" id="Phobius"/>
    </source>
</evidence>
<dbReference type="InterPro" id="IPR023298">
    <property type="entry name" value="ATPase_P-typ_TM_dom_sf"/>
</dbReference>
<dbReference type="Pfam" id="PF00122">
    <property type="entry name" value="E1-E2_ATPase"/>
    <property type="match status" value="1"/>
</dbReference>
<feature type="non-terminal residue" evidence="8">
    <location>
        <position position="263"/>
    </location>
</feature>
<proteinExistence type="predicted"/>
<evidence type="ECO:0000256" key="3">
    <source>
        <dbReference type="ARBA" id="ARBA00022692"/>
    </source>
</evidence>
<dbReference type="SUPFAM" id="SSF81660">
    <property type="entry name" value="Metal cation-transporting ATPase, ATP-binding domain N"/>
    <property type="match status" value="1"/>
</dbReference>
<dbReference type="Gene3D" id="1.20.1110.10">
    <property type="entry name" value="Calcium-transporting ATPase, transmembrane domain"/>
    <property type="match status" value="1"/>
</dbReference>
<dbReference type="SUPFAM" id="SSF81665">
    <property type="entry name" value="Calcium ATPase, transmembrane domain M"/>
    <property type="match status" value="1"/>
</dbReference>
<dbReference type="PANTHER" id="PTHR43294">
    <property type="entry name" value="SODIUM/POTASSIUM-TRANSPORTING ATPASE SUBUNIT ALPHA"/>
    <property type="match status" value="1"/>
</dbReference>
<keyword evidence="3 6" id="KW-0812">Transmembrane</keyword>
<keyword evidence="2" id="KW-1003">Cell membrane</keyword>
<evidence type="ECO:0000259" key="7">
    <source>
        <dbReference type="Pfam" id="PF00122"/>
    </source>
</evidence>
<dbReference type="GO" id="GO:0005524">
    <property type="term" value="F:ATP binding"/>
    <property type="evidence" value="ECO:0007669"/>
    <property type="project" value="InterPro"/>
</dbReference>
<dbReference type="InterPro" id="IPR008250">
    <property type="entry name" value="ATPase_P-typ_transduc_dom_A_sf"/>
</dbReference>
<dbReference type="PRINTS" id="PR00119">
    <property type="entry name" value="CATATPASE"/>
</dbReference>
<dbReference type="InterPro" id="IPR001757">
    <property type="entry name" value="P_typ_ATPase"/>
</dbReference>
<keyword evidence="5 6" id="KW-0472">Membrane</keyword>
<evidence type="ECO:0000256" key="2">
    <source>
        <dbReference type="ARBA" id="ARBA00022475"/>
    </source>
</evidence>
<evidence type="ECO:0000256" key="1">
    <source>
        <dbReference type="ARBA" id="ARBA00004651"/>
    </source>
</evidence>
<dbReference type="PROSITE" id="PS00154">
    <property type="entry name" value="ATPASE_E1_E2"/>
    <property type="match status" value="1"/>
</dbReference>
<comment type="caution">
    <text evidence="8">The sequence shown here is derived from an EMBL/GenBank/DDBJ whole genome shotgun (WGS) entry which is preliminary data.</text>
</comment>
<dbReference type="InterPro" id="IPR023299">
    <property type="entry name" value="ATPase_P-typ_cyto_dom_N"/>
</dbReference>
<feature type="transmembrane region" description="Helical" evidence="6">
    <location>
        <begin position="136"/>
        <end position="161"/>
    </location>
</feature>
<comment type="subcellular location">
    <subcellularLocation>
        <location evidence="1">Cell membrane</location>
        <topology evidence="1">Multi-pass membrane protein</topology>
    </subcellularLocation>
</comment>
<dbReference type="InterPro" id="IPR018303">
    <property type="entry name" value="ATPase_P-typ_P_site"/>
</dbReference>
<dbReference type="Gene3D" id="3.40.1110.10">
    <property type="entry name" value="Calcium-transporting ATPase, cytoplasmic domain N"/>
    <property type="match status" value="1"/>
</dbReference>
<dbReference type="NCBIfam" id="TIGR01494">
    <property type="entry name" value="ATPase_P-type"/>
    <property type="match status" value="1"/>
</dbReference>
<evidence type="ECO:0000256" key="4">
    <source>
        <dbReference type="ARBA" id="ARBA00022989"/>
    </source>
</evidence>
<dbReference type="GO" id="GO:0005886">
    <property type="term" value="C:plasma membrane"/>
    <property type="evidence" value="ECO:0007669"/>
    <property type="project" value="UniProtKB-SubCell"/>
</dbReference>
<sequence length="263" mass="28350">DIILLEAGDIIPADARLVDISSLQVDEASLTGESVPSKKTTEVFKEGTPVADQENMIFMGTSTTYGKGKAVVTGTDMHTEFGKIATSLQTTKEVQTPLQIKFARLAKQIGIIAVVLIITVLISGTLQGTLSFGKMLLFALALTVSTIPNSLPIIVTVSLSMGSKRLAKKNMLIKKLPAAESLGASTIICSDKTGTLTKNQMTLTKIFSDNKIISVSGTGYKPEGHFYINNQQINPKKIELLLRIGYLCNNAKLVEKDNQYSII</sequence>